<evidence type="ECO:0000313" key="6">
    <source>
        <dbReference type="EMBL" id="PIP56933.1"/>
    </source>
</evidence>
<dbReference type="PROSITE" id="PS50106">
    <property type="entry name" value="PDZ"/>
    <property type="match status" value="1"/>
</dbReference>
<dbReference type="PRINTS" id="PR00834">
    <property type="entry name" value="PROTEASES2C"/>
</dbReference>
<dbReference type="InterPro" id="IPR001940">
    <property type="entry name" value="Peptidase_S1C"/>
</dbReference>
<keyword evidence="4" id="KW-0812">Transmembrane</keyword>
<keyword evidence="4" id="KW-0472">Membrane</keyword>
<comment type="caution">
    <text evidence="6">The sequence shown here is derived from an EMBL/GenBank/DDBJ whole genome shotgun (WGS) entry which is preliminary data.</text>
</comment>
<dbReference type="InterPro" id="IPR051201">
    <property type="entry name" value="Chloro_Bact_Ser_Proteases"/>
</dbReference>
<protein>
    <recommendedName>
        <fullName evidence="5">PDZ domain-containing protein</fullName>
    </recommendedName>
</protein>
<comment type="similarity">
    <text evidence="1">Belongs to the peptidase S1C family.</text>
</comment>
<sequence length="378" mass="39947">MDIDYKKKLKIQTIVILVTVVITTVIVIFPIISNQESIIEGFSSLYSKMVTGSASQADHTIIRVVTEESATIDVVESSSPSVVSVAEKSISYDFFSRPQSQESSIGTGFVVSKNTIISNKHVVSDLNATYSIVDSKGEKHEVTNIIRDPFNDLAILEVSDLVAPELEMGDSNEIQVGQTVIAIGNALGRFSNSVTKGVISGIGRGITTGSGFGRFQEQLDDVIQTDAALNPGNSGGPLLNLSGQVVGVNVAVSSDGENIGFAIPVSRVAKLLDDIKAGTLREKPFLGISYSIVTTDISKESGYPTGALVQVVVPGSAAEIAGVKVGDVITKVGDVTIDDDHMLADEILFYNVGDKVSLVIIRDGKNINVTATLKALSE</sequence>
<keyword evidence="3" id="KW-0378">Hydrolase</keyword>
<organism evidence="6 7">
    <name type="scientific">candidate division WWE3 bacterium CG22_combo_CG10-13_8_21_14_all_39_12</name>
    <dbReference type="NCBI Taxonomy" id="1975094"/>
    <lineage>
        <taxon>Bacteria</taxon>
        <taxon>Katanobacteria</taxon>
    </lineage>
</organism>
<gene>
    <name evidence="6" type="ORF">COX05_00355</name>
</gene>
<keyword evidence="4" id="KW-1133">Transmembrane helix</keyword>
<dbReference type="SMART" id="SM00228">
    <property type="entry name" value="PDZ"/>
    <property type="match status" value="1"/>
</dbReference>
<dbReference type="GO" id="GO:0006508">
    <property type="term" value="P:proteolysis"/>
    <property type="evidence" value="ECO:0007669"/>
    <property type="project" value="UniProtKB-KW"/>
</dbReference>
<dbReference type="PANTHER" id="PTHR43343">
    <property type="entry name" value="PEPTIDASE S12"/>
    <property type="match status" value="1"/>
</dbReference>
<dbReference type="Pfam" id="PF13180">
    <property type="entry name" value="PDZ_2"/>
    <property type="match status" value="1"/>
</dbReference>
<evidence type="ECO:0000256" key="4">
    <source>
        <dbReference type="SAM" id="Phobius"/>
    </source>
</evidence>
<accession>A0A2H0BGZ2</accession>
<dbReference type="Pfam" id="PF13365">
    <property type="entry name" value="Trypsin_2"/>
    <property type="match status" value="1"/>
</dbReference>
<reference evidence="6 7" key="1">
    <citation type="submission" date="2017-09" db="EMBL/GenBank/DDBJ databases">
        <title>Depth-based differentiation of microbial function through sediment-hosted aquifers and enrichment of novel symbionts in the deep terrestrial subsurface.</title>
        <authorList>
            <person name="Probst A.J."/>
            <person name="Ladd B."/>
            <person name="Jarett J.K."/>
            <person name="Geller-Mcgrath D.E."/>
            <person name="Sieber C.M."/>
            <person name="Emerson J.B."/>
            <person name="Anantharaman K."/>
            <person name="Thomas B.C."/>
            <person name="Malmstrom R."/>
            <person name="Stieglmeier M."/>
            <person name="Klingl A."/>
            <person name="Woyke T."/>
            <person name="Ryan C.M."/>
            <person name="Banfield J.F."/>
        </authorList>
    </citation>
    <scope>NUCLEOTIDE SEQUENCE [LARGE SCALE GENOMIC DNA]</scope>
    <source>
        <strain evidence="6">CG22_combo_CG10-13_8_21_14_all_39_12</strain>
    </source>
</reference>
<evidence type="ECO:0000313" key="7">
    <source>
        <dbReference type="Proteomes" id="UP000228495"/>
    </source>
</evidence>
<dbReference type="Gene3D" id="2.30.42.10">
    <property type="match status" value="1"/>
</dbReference>
<dbReference type="SUPFAM" id="SSF50494">
    <property type="entry name" value="Trypsin-like serine proteases"/>
    <property type="match status" value="1"/>
</dbReference>
<proteinExistence type="inferred from homology"/>
<name>A0A2H0BGZ2_UNCKA</name>
<dbReference type="Proteomes" id="UP000228495">
    <property type="component" value="Unassembled WGS sequence"/>
</dbReference>
<dbReference type="InterPro" id="IPR001478">
    <property type="entry name" value="PDZ"/>
</dbReference>
<evidence type="ECO:0000256" key="3">
    <source>
        <dbReference type="ARBA" id="ARBA00022801"/>
    </source>
</evidence>
<dbReference type="InterPro" id="IPR043504">
    <property type="entry name" value="Peptidase_S1_PA_chymotrypsin"/>
</dbReference>
<dbReference type="PANTHER" id="PTHR43343:SF3">
    <property type="entry name" value="PROTEASE DO-LIKE 8, CHLOROPLASTIC"/>
    <property type="match status" value="1"/>
</dbReference>
<evidence type="ECO:0000256" key="2">
    <source>
        <dbReference type="ARBA" id="ARBA00022670"/>
    </source>
</evidence>
<feature type="transmembrane region" description="Helical" evidence="4">
    <location>
        <begin position="12"/>
        <end position="32"/>
    </location>
</feature>
<dbReference type="GO" id="GO:0004252">
    <property type="term" value="F:serine-type endopeptidase activity"/>
    <property type="evidence" value="ECO:0007669"/>
    <property type="project" value="InterPro"/>
</dbReference>
<feature type="domain" description="PDZ" evidence="5">
    <location>
        <begin position="274"/>
        <end position="364"/>
    </location>
</feature>
<keyword evidence="2" id="KW-0645">Protease</keyword>
<dbReference type="SUPFAM" id="SSF50156">
    <property type="entry name" value="PDZ domain-like"/>
    <property type="match status" value="1"/>
</dbReference>
<dbReference type="EMBL" id="PCSU01000004">
    <property type="protein sequence ID" value="PIP56933.1"/>
    <property type="molecule type" value="Genomic_DNA"/>
</dbReference>
<evidence type="ECO:0000259" key="5">
    <source>
        <dbReference type="PROSITE" id="PS50106"/>
    </source>
</evidence>
<dbReference type="Gene3D" id="2.40.10.10">
    <property type="entry name" value="Trypsin-like serine proteases"/>
    <property type="match status" value="2"/>
</dbReference>
<evidence type="ECO:0000256" key="1">
    <source>
        <dbReference type="ARBA" id="ARBA00010541"/>
    </source>
</evidence>
<dbReference type="AlphaFoldDB" id="A0A2H0BGZ2"/>
<dbReference type="InterPro" id="IPR036034">
    <property type="entry name" value="PDZ_sf"/>
</dbReference>
<dbReference type="InterPro" id="IPR009003">
    <property type="entry name" value="Peptidase_S1_PA"/>
</dbReference>